<dbReference type="InterPro" id="IPR016197">
    <property type="entry name" value="Chromo-like_dom_sf"/>
</dbReference>
<feature type="domain" description="Chromo" evidence="1">
    <location>
        <begin position="335"/>
        <end position="375"/>
    </location>
</feature>
<dbReference type="PANTHER" id="PTHR46585">
    <property type="entry name" value="INTEGRASE CORE DOMAIN CONTAINING PROTEIN"/>
    <property type="match status" value="1"/>
</dbReference>
<dbReference type="InterPro" id="IPR001584">
    <property type="entry name" value="Integrase_cat-core"/>
</dbReference>
<gene>
    <name evidence="4" type="primary">LOC111116377</name>
</gene>
<dbReference type="SUPFAM" id="SSF53098">
    <property type="entry name" value="Ribonuclease H-like"/>
    <property type="match status" value="1"/>
</dbReference>
<dbReference type="PANTHER" id="PTHR46585:SF1">
    <property type="entry name" value="CHROMO DOMAIN-CONTAINING PROTEIN"/>
    <property type="match status" value="1"/>
</dbReference>
<dbReference type="OrthoDB" id="6056685at2759"/>
<dbReference type="Pfam" id="PF00665">
    <property type="entry name" value="rve"/>
    <property type="match status" value="1"/>
</dbReference>
<protein>
    <submittedName>
        <fullName evidence="4">Uncharacterized protein LOC111116377</fullName>
    </submittedName>
</protein>
<evidence type="ECO:0000313" key="3">
    <source>
        <dbReference type="Proteomes" id="UP000694844"/>
    </source>
</evidence>
<dbReference type="Pfam" id="PF00385">
    <property type="entry name" value="Chromo"/>
    <property type="match status" value="1"/>
</dbReference>
<evidence type="ECO:0000259" key="2">
    <source>
        <dbReference type="PROSITE" id="PS50994"/>
    </source>
</evidence>
<name>A0A8B8C5T5_CRAVI</name>
<dbReference type="InterPro" id="IPR036397">
    <property type="entry name" value="RNaseH_sf"/>
</dbReference>
<dbReference type="RefSeq" id="XP_022311073.1">
    <property type="nucleotide sequence ID" value="XM_022455365.1"/>
</dbReference>
<reference evidence="4" key="1">
    <citation type="submission" date="2025-08" db="UniProtKB">
        <authorList>
            <consortium name="RefSeq"/>
        </authorList>
    </citation>
    <scope>IDENTIFICATION</scope>
    <source>
        <tissue evidence="4">Whole sample</tissue>
    </source>
</reference>
<evidence type="ECO:0000259" key="1">
    <source>
        <dbReference type="PROSITE" id="PS50013"/>
    </source>
</evidence>
<accession>A0A8B8C5T5</accession>
<proteinExistence type="predicted"/>
<dbReference type="GO" id="GO:0015074">
    <property type="term" value="P:DNA integration"/>
    <property type="evidence" value="ECO:0007669"/>
    <property type="project" value="InterPro"/>
</dbReference>
<dbReference type="Gene3D" id="2.40.50.40">
    <property type="match status" value="1"/>
</dbReference>
<keyword evidence="3" id="KW-1185">Reference proteome</keyword>
<dbReference type="CDD" id="cd00024">
    <property type="entry name" value="CD_CSD"/>
    <property type="match status" value="1"/>
</dbReference>
<dbReference type="Gene3D" id="3.30.420.10">
    <property type="entry name" value="Ribonuclease H-like superfamily/Ribonuclease H"/>
    <property type="match status" value="1"/>
</dbReference>
<organism evidence="3 4">
    <name type="scientific">Crassostrea virginica</name>
    <name type="common">Eastern oyster</name>
    <dbReference type="NCBI Taxonomy" id="6565"/>
    <lineage>
        <taxon>Eukaryota</taxon>
        <taxon>Metazoa</taxon>
        <taxon>Spiralia</taxon>
        <taxon>Lophotrochozoa</taxon>
        <taxon>Mollusca</taxon>
        <taxon>Bivalvia</taxon>
        <taxon>Autobranchia</taxon>
        <taxon>Pteriomorphia</taxon>
        <taxon>Ostreida</taxon>
        <taxon>Ostreoidea</taxon>
        <taxon>Ostreidae</taxon>
        <taxon>Crassostrea</taxon>
    </lineage>
</organism>
<dbReference type="KEGG" id="cvn:111116377"/>
<dbReference type="GO" id="GO:0003676">
    <property type="term" value="F:nucleic acid binding"/>
    <property type="evidence" value="ECO:0007669"/>
    <property type="project" value="InterPro"/>
</dbReference>
<dbReference type="PROSITE" id="PS50994">
    <property type="entry name" value="INTEGRASE"/>
    <property type="match status" value="1"/>
</dbReference>
<dbReference type="Proteomes" id="UP000694844">
    <property type="component" value="Chromosome 10"/>
</dbReference>
<dbReference type="InterPro" id="IPR000953">
    <property type="entry name" value="Chromo/chromo_shadow_dom"/>
</dbReference>
<dbReference type="AlphaFoldDB" id="A0A8B8C5T5"/>
<dbReference type="PROSITE" id="PS50013">
    <property type="entry name" value="CHROMO_2"/>
    <property type="match status" value="1"/>
</dbReference>
<dbReference type="SUPFAM" id="SSF54160">
    <property type="entry name" value="Chromo domain-like"/>
    <property type="match status" value="1"/>
</dbReference>
<dbReference type="GeneID" id="111116377"/>
<dbReference type="InterPro" id="IPR023780">
    <property type="entry name" value="Chromo_domain"/>
</dbReference>
<evidence type="ECO:0000313" key="4">
    <source>
        <dbReference type="RefSeq" id="XP_022311073.1"/>
    </source>
</evidence>
<feature type="domain" description="Integrase catalytic" evidence="2">
    <location>
        <begin position="67"/>
        <end position="228"/>
    </location>
</feature>
<sequence length="375" mass="44969">MENYLKQIWYDPRHPASFAGPSQVHQVVKKEGKYKIGLNRIKKFLQNQDAYSLQKKVRRRGFKRRRVIVQGIDYQWEADLADVQNLSKDNEGVKFLLVIVDVFSRFLWVRPLPDKKAKTVIEGFKDVLKGPRQPKAIRTDKGSEFNNRYFKQFVEERKIKLFYALNETKANFAERYIQTLKKRLYRYFTHVQKQRYLSILQDVVRSINETPNRSLNGRTPVSVNPENEEEVRLDAYLSRNPPARKRVSIKKSSSIGRRSSYRFKIGDRVRITYLRHPFQRDYDQTYTEEVFIIRDRFRSQGIPIYKLKDMMDEPIQGTFYTSELQKVIKDDQTIWRIDKILRKRKRSGKNEVLVRWLGWPKKFDSWVLEKDIKET</sequence>
<dbReference type="InterPro" id="IPR012337">
    <property type="entry name" value="RNaseH-like_sf"/>
</dbReference>